<dbReference type="EMBL" id="GG663367">
    <property type="protein sequence ID" value="EEH07204.1"/>
    <property type="molecule type" value="Genomic_DNA"/>
</dbReference>
<evidence type="ECO:0000313" key="2">
    <source>
        <dbReference type="Proteomes" id="UP000001631"/>
    </source>
</evidence>
<gene>
    <name evidence="1" type="ORF">HCBG_04083</name>
</gene>
<dbReference type="VEuPathDB" id="FungiDB:I7I50_00187"/>
<dbReference type="Proteomes" id="UP000001631">
    <property type="component" value="Unassembled WGS sequence"/>
</dbReference>
<reference evidence="1" key="1">
    <citation type="submission" date="2009-02" db="EMBL/GenBank/DDBJ databases">
        <title>The Genome Sequence of Ajellomyces capsulatus strain G186AR.</title>
        <authorList>
            <consortium name="The Broad Institute Genome Sequencing Platform"/>
            <person name="Champion M."/>
            <person name="Cuomo C."/>
            <person name="Ma L.-J."/>
            <person name="Henn M.R."/>
            <person name="Sil A."/>
            <person name="Goldman B."/>
            <person name="Young S.K."/>
            <person name="Kodira C.D."/>
            <person name="Zeng Q."/>
            <person name="Koehrsen M."/>
            <person name="Alvarado L."/>
            <person name="Berlin A."/>
            <person name="Borenstein D."/>
            <person name="Chen Z."/>
            <person name="Engels R."/>
            <person name="Freedman E."/>
            <person name="Gellesch M."/>
            <person name="Goldberg J."/>
            <person name="Griggs A."/>
            <person name="Gujja S."/>
            <person name="Heiman D."/>
            <person name="Hepburn T."/>
            <person name="Howarth C."/>
            <person name="Jen D."/>
            <person name="Larson L."/>
            <person name="Lewis B."/>
            <person name="Mehta T."/>
            <person name="Park D."/>
            <person name="Pearson M."/>
            <person name="Roberts A."/>
            <person name="Saif S."/>
            <person name="Shea T."/>
            <person name="Shenoy N."/>
            <person name="Sisk P."/>
            <person name="Stolte C."/>
            <person name="Sykes S."/>
            <person name="Walk T."/>
            <person name="White J."/>
            <person name="Yandava C."/>
            <person name="Klein B."/>
            <person name="McEwen J.G."/>
            <person name="Puccia R."/>
            <person name="Goldman G.H."/>
            <person name="Felipe M.S."/>
            <person name="Nino-Vega G."/>
            <person name="San-Blas G."/>
            <person name="Taylor J."/>
            <person name="Mendoza L."/>
            <person name="Galagan J."/>
            <person name="Nusbaum C."/>
            <person name="Birren B."/>
        </authorList>
    </citation>
    <scope>NUCLEOTIDE SEQUENCE</scope>
    <source>
        <strain evidence="1">G186AR</strain>
    </source>
</reference>
<accession>C0NMV6</accession>
<protein>
    <submittedName>
        <fullName evidence="1">Uncharacterized protein</fullName>
    </submittedName>
</protein>
<keyword evidence="2" id="KW-1185">Reference proteome</keyword>
<sequence length="51" mass="5749">MTGERHSLMHIKSFERDLEITTADSGVEQIEEIDDILLESEEGDISVGHVH</sequence>
<evidence type="ECO:0000313" key="1">
    <source>
        <dbReference type="EMBL" id="EEH07204.1"/>
    </source>
</evidence>
<proteinExistence type="predicted"/>
<dbReference type="STRING" id="447093.C0NMV6"/>
<dbReference type="AlphaFoldDB" id="C0NMV6"/>
<dbReference type="GeneID" id="69037099"/>
<dbReference type="InParanoid" id="C0NMV6"/>
<dbReference type="HOGENOM" id="CLU_3105797_0_0_1"/>
<dbReference type="RefSeq" id="XP_045287685.1">
    <property type="nucleotide sequence ID" value="XM_045431132.1"/>
</dbReference>
<organism evidence="1 2">
    <name type="scientific">Ajellomyces capsulatus (strain G186AR / H82 / ATCC MYA-2454 / RMSCC 2432)</name>
    <name type="common">Darling's disease fungus</name>
    <name type="synonym">Histoplasma capsulatum</name>
    <dbReference type="NCBI Taxonomy" id="447093"/>
    <lineage>
        <taxon>Eukaryota</taxon>
        <taxon>Fungi</taxon>
        <taxon>Dikarya</taxon>
        <taxon>Ascomycota</taxon>
        <taxon>Pezizomycotina</taxon>
        <taxon>Eurotiomycetes</taxon>
        <taxon>Eurotiomycetidae</taxon>
        <taxon>Onygenales</taxon>
        <taxon>Ajellomycetaceae</taxon>
        <taxon>Histoplasma</taxon>
    </lineage>
</organism>
<name>C0NMV6_AJECG</name>